<dbReference type="STRING" id="673521.SAMN05660991_01912"/>
<dbReference type="PANTHER" id="PTHR31964:SF113">
    <property type="entry name" value="USPA DOMAIN-CONTAINING PROTEIN"/>
    <property type="match status" value="1"/>
</dbReference>
<protein>
    <submittedName>
        <fullName evidence="4">Nucleotide-binding universal stress protein, UspA family</fullName>
    </submittedName>
</protein>
<dbReference type="EMBL" id="FOEE01000005">
    <property type="protein sequence ID" value="SEO83484.1"/>
    <property type="molecule type" value="Genomic_DNA"/>
</dbReference>
<comment type="similarity">
    <text evidence="1">Belongs to the universal stress protein A family.</text>
</comment>
<evidence type="ECO:0000259" key="3">
    <source>
        <dbReference type="Pfam" id="PF00582"/>
    </source>
</evidence>
<feature type="region of interest" description="Disordered" evidence="2">
    <location>
        <begin position="1"/>
        <end position="21"/>
    </location>
</feature>
<dbReference type="InterPro" id="IPR006015">
    <property type="entry name" value="Universal_stress_UspA"/>
</dbReference>
<name>A0A1H8SYP7_9ACTN</name>
<evidence type="ECO:0000256" key="2">
    <source>
        <dbReference type="SAM" id="MobiDB-lite"/>
    </source>
</evidence>
<dbReference type="PANTHER" id="PTHR31964">
    <property type="entry name" value="ADENINE NUCLEOTIDE ALPHA HYDROLASES-LIKE SUPERFAMILY PROTEIN"/>
    <property type="match status" value="1"/>
</dbReference>
<dbReference type="AlphaFoldDB" id="A0A1H8SYP7"/>
<dbReference type="CDD" id="cd00293">
    <property type="entry name" value="USP-like"/>
    <property type="match status" value="1"/>
</dbReference>
<sequence>MATQETPPAGNGHGGTGGPRWVVGVDGSPGARAALVWALAAAGQAGASLELVSSYPVDFYWTDPYLADTGRLDDVRRDTADLVAAALAEARQDPAVAAVPGAAEVAAEVVVGGGAAAEHLVAQAEGAQLLVVGSRGRGGLRSTLLGSVALHCVAHAPCPVVVVHPGAVQPPPRVVVGLDDSAMSRAALARAAGEARRLGARLEVVAALQPIAYWSEVHAVALPPTAEARAQVQQSAEQVVAEVLGPDVPVRLLVEEGSPAEVLTRIADGAALLVVGSHSRSRLAGMLLGSVALHCAVHAPCPVMVVHAERAPGAGRPASAAAAAAR</sequence>
<accession>A0A1H8SYP7</accession>
<evidence type="ECO:0000313" key="5">
    <source>
        <dbReference type="Proteomes" id="UP000198960"/>
    </source>
</evidence>
<feature type="domain" description="UspA" evidence="3">
    <location>
        <begin position="22"/>
        <end position="164"/>
    </location>
</feature>
<organism evidence="4 5">
    <name type="scientific">Trujillonella endophytica</name>
    <dbReference type="NCBI Taxonomy" id="673521"/>
    <lineage>
        <taxon>Bacteria</taxon>
        <taxon>Bacillati</taxon>
        <taxon>Actinomycetota</taxon>
        <taxon>Actinomycetes</taxon>
        <taxon>Geodermatophilales</taxon>
        <taxon>Geodermatophilaceae</taxon>
        <taxon>Trujillonella</taxon>
    </lineage>
</organism>
<gene>
    <name evidence="4" type="ORF">SAMN05660991_01912</name>
</gene>
<evidence type="ECO:0000313" key="4">
    <source>
        <dbReference type="EMBL" id="SEO83484.1"/>
    </source>
</evidence>
<dbReference type="InterPro" id="IPR014729">
    <property type="entry name" value="Rossmann-like_a/b/a_fold"/>
</dbReference>
<proteinExistence type="inferred from homology"/>
<dbReference type="Gene3D" id="3.40.50.620">
    <property type="entry name" value="HUPs"/>
    <property type="match status" value="2"/>
</dbReference>
<dbReference type="PRINTS" id="PR01438">
    <property type="entry name" value="UNVRSLSTRESS"/>
</dbReference>
<evidence type="ECO:0000256" key="1">
    <source>
        <dbReference type="ARBA" id="ARBA00008791"/>
    </source>
</evidence>
<dbReference type="SUPFAM" id="SSF52402">
    <property type="entry name" value="Adenine nucleotide alpha hydrolases-like"/>
    <property type="match status" value="2"/>
</dbReference>
<dbReference type="InterPro" id="IPR006016">
    <property type="entry name" value="UspA"/>
</dbReference>
<dbReference type="OrthoDB" id="6174426at2"/>
<keyword evidence="5" id="KW-1185">Reference proteome</keyword>
<feature type="domain" description="UspA" evidence="3">
    <location>
        <begin position="173"/>
        <end position="307"/>
    </location>
</feature>
<dbReference type="Proteomes" id="UP000198960">
    <property type="component" value="Unassembled WGS sequence"/>
</dbReference>
<reference evidence="5" key="1">
    <citation type="submission" date="2016-10" db="EMBL/GenBank/DDBJ databases">
        <authorList>
            <person name="Varghese N."/>
            <person name="Submissions S."/>
        </authorList>
    </citation>
    <scope>NUCLEOTIDE SEQUENCE [LARGE SCALE GENOMIC DNA]</scope>
    <source>
        <strain evidence="5">DSM 45413</strain>
    </source>
</reference>
<dbReference type="Pfam" id="PF00582">
    <property type="entry name" value="Usp"/>
    <property type="match status" value="2"/>
</dbReference>